<dbReference type="InterPro" id="IPR050330">
    <property type="entry name" value="Bact_OuterMem_StrucFunc"/>
</dbReference>
<dbReference type="PROSITE" id="PS51123">
    <property type="entry name" value="OMPA_2"/>
    <property type="match status" value="1"/>
</dbReference>
<dbReference type="InterPro" id="IPR006665">
    <property type="entry name" value="OmpA-like"/>
</dbReference>
<dbReference type="Pfam" id="PF13505">
    <property type="entry name" value="OMP_b-brl"/>
    <property type="match status" value="1"/>
</dbReference>
<reference evidence="6 7" key="1">
    <citation type="submission" date="2021-06" db="EMBL/GenBank/DDBJ databases">
        <title>Gemonas diversity in paddy soil.</title>
        <authorList>
            <person name="Liu G."/>
        </authorList>
    </citation>
    <scope>NUCLEOTIDE SEQUENCE [LARGE SCALE GENOMIC DNA]</scope>
    <source>
        <strain evidence="6 7">RG29</strain>
    </source>
</reference>
<evidence type="ECO:0000259" key="5">
    <source>
        <dbReference type="PROSITE" id="PS51123"/>
    </source>
</evidence>
<name>A0ABX8JM27_9BACT</name>
<feature type="domain" description="OmpA-like" evidence="5">
    <location>
        <begin position="286"/>
        <end position="404"/>
    </location>
</feature>
<protein>
    <submittedName>
        <fullName evidence="6">OmpA family protein</fullName>
    </submittedName>
</protein>
<dbReference type="CDD" id="cd07185">
    <property type="entry name" value="OmpA_C-like"/>
    <property type="match status" value="1"/>
</dbReference>
<gene>
    <name evidence="6" type="ORF">KP005_14085</name>
</gene>
<dbReference type="InterPro" id="IPR027385">
    <property type="entry name" value="Beta-barrel_OMP"/>
</dbReference>
<keyword evidence="7" id="KW-1185">Reference proteome</keyword>
<feature type="compositionally biased region" description="Polar residues" evidence="3">
    <location>
        <begin position="371"/>
        <end position="381"/>
    </location>
</feature>
<feature type="region of interest" description="Disordered" evidence="3">
    <location>
        <begin position="255"/>
        <end position="274"/>
    </location>
</feature>
<keyword evidence="2" id="KW-0472">Membrane</keyword>
<dbReference type="EMBL" id="CP076724">
    <property type="protein sequence ID" value="QWV96495.1"/>
    <property type="molecule type" value="Genomic_DNA"/>
</dbReference>
<evidence type="ECO:0000256" key="3">
    <source>
        <dbReference type="SAM" id="MobiDB-lite"/>
    </source>
</evidence>
<keyword evidence="1 4" id="KW-0732">Signal</keyword>
<evidence type="ECO:0000313" key="7">
    <source>
        <dbReference type="Proteomes" id="UP000683493"/>
    </source>
</evidence>
<feature type="signal peptide" evidence="4">
    <location>
        <begin position="1"/>
        <end position="27"/>
    </location>
</feature>
<feature type="chain" id="PRO_5047152723" evidence="4">
    <location>
        <begin position="28"/>
        <end position="408"/>
    </location>
</feature>
<evidence type="ECO:0000313" key="6">
    <source>
        <dbReference type="EMBL" id="QWV96495.1"/>
    </source>
</evidence>
<dbReference type="Proteomes" id="UP000683493">
    <property type="component" value="Chromosome"/>
</dbReference>
<sequence>MKKPTLRGYLLACSVLVLAAAAIPCHAREQIGDLGVTPVIGAFVPGNFESLKTGPLVGLKVDKQVTDSFVFEGDISAAMADSGASGVTNLYLLSLQTVYPILRREQFTPFVTFGVGGLIADKGQSSPFIDFGVGAKYFIRNNLALRCEIRDIAATSLGNSFELTAGLSFIFNERKSAPPTKYRRNNVPASLPPALQPPPANVNAAQAPVAKAPPAGLVAAVPTAPVAPEPPIPAPAPVIAAPGPAAVALAPLATNTSDGTKTEPVAQGAPSPSAEVTVQLPGPSTELAKAPMLTLTIEFDSKSYAIRPKFSPVLDRIAKFMKSNRQTVAIIIGHADSTGSESLNQTLSTKRAEQIKRYLTRAYGISPARIQTQGAGNSSPIADNATVEGRQRNRRAVTTVVGSSEAAK</sequence>
<dbReference type="Pfam" id="PF00691">
    <property type="entry name" value="OmpA"/>
    <property type="match status" value="1"/>
</dbReference>
<organism evidence="6 7">
    <name type="scientific">Geomonas diazotrophica</name>
    <dbReference type="NCBI Taxonomy" id="2843197"/>
    <lineage>
        <taxon>Bacteria</taxon>
        <taxon>Pseudomonadati</taxon>
        <taxon>Thermodesulfobacteriota</taxon>
        <taxon>Desulfuromonadia</taxon>
        <taxon>Geobacterales</taxon>
        <taxon>Geobacteraceae</taxon>
        <taxon>Geomonas</taxon>
    </lineage>
</organism>
<proteinExistence type="predicted"/>
<dbReference type="PANTHER" id="PTHR30329:SF21">
    <property type="entry name" value="LIPOPROTEIN YIAD-RELATED"/>
    <property type="match status" value="1"/>
</dbReference>
<dbReference type="PANTHER" id="PTHR30329">
    <property type="entry name" value="STATOR ELEMENT OF FLAGELLAR MOTOR COMPLEX"/>
    <property type="match status" value="1"/>
</dbReference>
<evidence type="ECO:0000256" key="2">
    <source>
        <dbReference type="PROSITE-ProRule" id="PRU00473"/>
    </source>
</evidence>
<evidence type="ECO:0000256" key="1">
    <source>
        <dbReference type="ARBA" id="ARBA00022729"/>
    </source>
</evidence>
<evidence type="ECO:0000256" key="4">
    <source>
        <dbReference type="SAM" id="SignalP"/>
    </source>
</evidence>
<feature type="region of interest" description="Disordered" evidence="3">
    <location>
        <begin position="371"/>
        <end position="408"/>
    </location>
</feature>
<accession>A0ABX8JM27</accession>